<dbReference type="RefSeq" id="WP_149820474.1">
    <property type="nucleotide sequence ID" value="NZ_VUOA01000034.1"/>
</dbReference>
<evidence type="ECO:0000256" key="1">
    <source>
        <dbReference type="SAM" id="MobiDB-lite"/>
    </source>
</evidence>
<name>A0A5B2V7S2_9HYPH</name>
<gene>
    <name evidence="3" type="ORF">F0L46_19015</name>
</gene>
<reference evidence="3 4" key="2">
    <citation type="submission" date="2019-09" db="EMBL/GenBank/DDBJ databases">
        <authorList>
            <person name="Jin C."/>
        </authorList>
    </citation>
    <scope>NUCLEOTIDE SEQUENCE [LARGE SCALE GENOMIC DNA]</scope>
    <source>
        <strain evidence="3 4">BN140002</strain>
    </source>
</reference>
<reference evidence="3 4" key="1">
    <citation type="submission" date="2019-09" db="EMBL/GenBank/DDBJ databases">
        <title>Salinarimonas rosea gen. nov., sp. nov., a new member of the a-2 subgroup of the Proteobacteria.</title>
        <authorList>
            <person name="Liu J."/>
        </authorList>
    </citation>
    <scope>NUCLEOTIDE SEQUENCE [LARGE SCALE GENOMIC DNA]</scope>
    <source>
        <strain evidence="3 4">BN140002</strain>
    </source>
</reference>
<keyword evidence="4" id="KW-1185">Reference proteome</keyword>
<comment type="caution">
    <text evidence="3">The sequence shown here is derived from an EMBL/GenBank/DDBJ whole genome shotgun (WGS) entry which is preliminary data.</text>
</comment>
<feature type="chain" id="PRO_5022723088" evidence="2">
    <location>
        <begin position="21"/>
        <end position="344"/>
    </location>
</feature>
<feature type="signal peptide" evidence="2">
    <location>
        <begin position="1"/>
        <end position="20"/>
    </location>
</feature>
<evidence type="ECO:0000313" key="3">
    <source>
        <dbReference type="EMBL" id="KAA2235593.1"/>
    </source>
</evidence>
<dbReference type="OrthoDB" id="8160504at2"/>
<evidence type="ECO:0000313" key="4">
    <source>
        <dbReference type="Proteomes" id="UP000323142"/>
    </source>
</evidence>
<evidence type="ECO:0000256" key="2">
    <source>
        <dbReference type="SAM" id="SignalP"/>
    </source>
</evidence>
<dbReference type="Proteomes" id="UP000323142">
    <property type="component" value="Unassembled WGS sequence"/>
</dbReference>
<protein>
    <submittedName>
        <fullName evidence="3">Uncharacterized protein</fullName>
    </submittedName>
</protein>
<dbReference type="EMBL" id="VUOA01000034">
    <property type="protein sequence ID" value="KAA2235593.1"/>
    <property type="molecule type" value="Genomic_DNA"/>
</dbReference>
<feature type="compositionally biased region" description="Polar residues" evidence="1">
    <location>
        <begin position="258"/>
        <end position="269"/>
    </location>
</feature>
<organism evidence="3 4">
    <name type="scientific">Salinarimonas soli</name>
    <dbReference type="NCBI Taxonomy" id="1638099"/>
    <lineage>
        <taxon>Bacteria</taxon>
        <taxon>Pseudomonadati</taxon>
        <taxon>Pseudomonadota</taxon>
        <taxon>Alphaproteobacteria</taxon>
        <taxon>Hyphomicrobiales</taxon>
        <taxon>Salinarimonadaceae</taxon>
        <taxon>Salinarimonas</taxon>
    </lineage>
</organism>
<feature type="region of interest" description="Disordered" evidence="1">
    <location>
        <begin position="238"/>
        <end position="269"/>
    </location>
</feature>
<sequence>MFIRSIIALLAAMSVSAALAQTSAEEQQRRRAHLPSIRAATDCIAREALREPLAVDAVQQNRLHEILRDPMLRCTGPIGFMISEHDRLYGWGTGRAFFDGPYLQDVTRAVLARIKPDVDRRVTEAGRLEAERQAQVARAEAERRQRLQIAEQARNLLRDRMYECTTRQLVDLVSSSENANVLATAAMTICRREVDQALDAALEAFTVENGGSGSADLAQFRNRLRDVVRENVVTNAVQARAASSSTPTQPRSMAPATQPANANASGTGQTAVRDCLRSASKLREGKLVAQDELVKTMLELCRPEIETAARNVFAADPVITLDKARENTLTQAVTEARTLAGVTP</sequence>
<keyword evidence="2" id="KW-0732">Signal</keyword>
<proteinExistence type="predicted"/>
<accession>A0A5B2V7S2</accession>
<feature type="compositionally biased region" description="Polar residues" evidence="1">
    <location>
        <begin position="238"/>
        <end position="251"/>
    </location>
</feature>
<dbReference type="AlphaFoldDB" id="A0A5B2V7S2"/>